<dbReference type="InterPro" id="IPR014710">
    <property type="entry name" value="RmlC-like_jellyroll"/>
</dbReference>
<protein>
    <recommendedName>
        <fullName evidence="3">Cupin</fullName>
    </recommendedName>
</protein>
<reference evidence="1" key="1">
    <citation type="submission" date="2021-03" db="EMBL/GenBank/DDBJ databases">
        <title>Fibrella sp. HMF5335 genome sequencing and assembly.</title>
        <authorList>
            <person name="Kang H."/>
            <person name="Kim H."/>
            <person name="Bae S."/>
            <person name="Joh K."/>
        </authorList>
    </citation>
    <scope>NUCLEOTIDE SEQUENCE</scope>
    <source>
        <strain evidence="1">HMF5335</strain>
    </source>
</reference>
<evidence type="ECO:0000313" key="1">
    <source>
        <dbReference type="EMBL" id="MBO0935878.1"/>
    </source>
</evidence>
<dbReference type="Proteomes" id="UP000664034">
    <property type="component" value="Unassembled WGS sequence"/>
</dbReference>
<dbReference type="PANTHER" id="PTHR43698:SF1">
    <property type="entry name" value="BLL4564 PROTEIN"/>
    <property type="match status" value="1"/>
</dbReference>
<dbReference type="Gene3D" id="2.60.120.10">
    <property type="entry name" value="Jelly Rolls"/>
    <property type="match status" value="1"/>
</dbReference>
<proteinExistence type="predicted"/>
<dbReference type="AlphaFoldDB" id="A0A939GDP9"/>
<accession>A0A939GDP9</accession>
<dbReference type="SUPFAM" id="SSF51182">
    <property type="entry name" value="RmlC-like cupins"/>
    <property type="match status" value="1"/>
</dbReference>
<keyword evidence="2" id="KW-1185">Reference proteome</keyword>
<organism evidence="1 2">
    <name type="scientific">Fibrella rubiginis</name>
    <dbReference type="NCBI Taxonomy" id="2817060"/>
    <lineage>
        <taxon>Bacteria</taxon>
        <taxon>Pseudomonadati</taxon>
        <taxon>Bacteroidota</taxon>
        <taxon>Cytophagia</taxon>
        <taxon>Cytophagales</taxon>
        <taxon>Spirosomataceae</taxon>
        <taxon>Fibrella</taxon>
    </lineage>
</organism>
<gene>
    <name evidence="1" type="ORF">J2I47_04895</name>
</gene>
<name>A0A939GDP9_9BACT</name>
<sequence length="57" mass="6204">MLHKGEAINIAPNVVHWHGASHDSRFTHIAINPNVSQGGAVIWGQPVTDDEYNASRS</sequence>
<comment type="caution">
    <text evidence="1">The sequence shown here is derived from an EMBL/GenBank/DDBJ whole genome shotgun (WGS) entry which is preliminary data.</text>
</comment>
<dbReference type="EMBL" id="JAFMYV010000002">
    <property type="protein sequence ID" value="MBO0935878.1"/>
    <property type="molecule type" value="Genomic_DNA"/>
</dbReference>
<dbReference type="RefSeq" id="WP_207363439.1">
    <property type="nucleotide sequence ID" value="NZ_JAFMYV010000002.1"/>
</dbReference>
<evidence type="ECO:0008006" key="3">
    <source>
        <dbReference type="Google" id="ProtNLM"/>
    </source>
</evidence>
<dbReference type="PANTHER" id="PTHR43698">
    <property type="entry name" value="RIBD C-TERMINAL DOMAIN CONTAINING PROTEIN"/>
    <property type="match status" value="1"/>
</dbReference>
<dbReference type="InterPro" id="IPR011051">
    <property type="entry name" value="RmlC_Cupin_sf"/>
</dbReference>
<evidence type="ECO:0000313" key="2">
    <source>
        <dbReference type="Proteomes" id="UP000664034"/>
    </source>
</evidence>